<dbReference type="InterPro" id="IPR043129">
    <property type="entry name" value="ATPase_NBD"/>
</dbReference>
<dbReference type="PROSITE" id="PS01036">
    <property type="entry name" value="HSP70_3"/>
    <property type="match status" value="1"/>
</dbReference>
<dbReference type="PROSITE" id="PS00329">
    <property type="entry name" value="HSP70_2"/>
    <property type="match status" value="1"/>
</dbReference>
<dbReference type="SUPFAM" id="SSF100934">
    <property type="entry name" value="Heat shock protein 70kD (HSP70), C-terminal subdomain"/>
    <property type="match status" value="1"/>
</dbReference>
<dbReference type="GeneID" id="100374513"/>
<name>A0ABM0GKD2_SACKO</name>
<dbReference type="InterPro" id="IPR029047">
    <property type="entry name" value="HSP70_peptide-bd_sf"/>
</dbReference>
<dbReference type="CDD" id="cd10241">
    <property type="entry name" value="ASKHA_NBD_HSP70_BiP"/>
    <property type="match status" value="1"/>
</dbReference>
<gene>
    <name evidence="9" type="primary">LOC100374513</name>
</gene>
<dbReference type="InterPro" id="IPR042050">
    <property type="entry name" value="BIP_NBD"/>
</dbReference>
<evidence type="ECO:0000256" key="5">
    <source>
        <dbReference type="ARBA" id="ARBA00022840"/>
    </source>
</evidence>
<dbReference type="SUPFAM" id="SSF53067">
    <property type="entry name" value="Actin-like ATPase domain"/>
    <property type="match status" value="2"/>
</dbReference>
<feature type="signal peptide" evidence="7">
    <location>
        <begin position="1"/>
        <end position="21"/>
    </location>
</feature>
<evidence type="ECO:0000256" key="4">
    <source>
        <dbReference type="ARBA" id="ARBA00022824"/>
    </source>
</evidence>
<comment type="similarity">
    <text evidence="2 6">Belongs to the heat shock protein 70 family.</text>
</comment>
<dbReference type="InterPro" id="IPR013126">
    <property type="entry name" value="Hsp_70_fam"/>
</dbReference>
<accession>A0ABM0GKD2</accession>
<dbReference type="RefSeq" id="XP_002731791.1">
    <property type="nucleotide sequence ID" value="XM_002731745.1"/>
</dbReference>
<dbReference type="PANTHER" id="PTHR19375">
    <property type="entry name" value="HEAT SHOCK PROTEIN 70KDA"/>
    <property type="match status" value="1"/>
</dbReference>
<dbReference type="Pfam" id="PF00012">
    <property type="entry name" value="HSP70"/>
    <property type="match status" value="1"/>
</dbReference>
<dbReference type="Gene3D" id="1.20.1270.10">
    <property type="match status" value="1"/>
</dbReference>
<keyword evidence="5 6" id="KW-0067">ATP-binding</keyword>
<evidence type="ECO:0000256" key="6">
    <source>
        <dbReference type="RuleBase" id="RU003322"/>
    </source>
</evidence>
<keyword evidence="7" id="KW-0732">Signal</keyword>
<comment type="subcellular location">
    <subcellularLocation>
        <location evidence="1">Endoplasmic reticulum lumen</location>
    </subcellularLocation>
</comment>
<reference evidence="9" key="1">
    <citation type="submission" date="2025-08" db="UniProtKB">
        <authorList>
            <consortium name="RefSeq"/>
        </authorList>
    </citation>
    <scope>IDENTIFICATION</scope>
    <source>
        <tissue evidence="9">Testes</tissue>
    </source>
</reference>
<evidence type="ECO:0000256" key="1">
    <source>
        <dbReference type="ARBA" id="ARBA00004319"/>
    </source>
</evidence>
<dbReference type="Proteomes" id="UP000694865">
    <property type="component" value="Unplaced"/>
</dbReference>
<evidence type="ECO:0000256" key="3">
    <source>
        <dbReference type="ARBA" id="ARBA00022741"/>
    </source>
</evidence>
<dbReference type="SUPFAM" id="SSF100920">
    <property type="entry name" value="Heat shock protein 70kD (HSP70), peptide-binding domain"/>
    <property type="match status" value="1"/>
</dbReference>
<proteinExistence type="inferred from homology"/>
<protein>
    <submittedName>
        <fullName evidence="9">78 kDa glucose-regulated protein-like</fullName>
    </submittedName>
</protein>
<dbReference type="Gene3D" id="2.60.34.10">
    <property type="entry name" value="Substrate Binding Domain Of DNAk, Chain A, domain 1"/>
    <property type="match status" value="1"/>
</dbReference>
<dbReference type="InterPro" id="IPR018181">
    <property type="entry name" value="Heat_shock_70_CS"/>
</dbReference>
<dbReference type="NCBIfam" id="NF001413">
    <property type="entry name" value="PRK00290.1"/>
    <property type="match status" value="1"/>
</dbReference>
<dbReference type="Gene3D" id="3.30.420.40">
    <property type="match status" value="2"/>
</dbReference>
<evidence type="ECO:0000256" key="7">
    <source>
        <dbReference type="SAM" id="SignalP"/>
    </source>
</evidence>
<dbReference type="Gene3D" id="3.90.640.10">
    <property type="entry name" value="Actin, Chain A, domain 4"/>
    <property type="match status" value="1"/>
</dbReference>
<evidence type="ECO:0000313" key="9">
    <source>
        <dbReference type="RefSeq" id="XP_002731791.1"/>
    </source>
</evidence>
<evidence type="ECO:0000313" key="8">
    <source>
        <dbReference type="Proteomes" id="UP000694865"/>
    </source>
</evidence>
<keyword evidence="8" id="KW-1185">Reference proteome</keyword>
<dbReference type="InterPro" id="IPR029048">
    <property type="entry name" value="HSP70_C_sf"/>
</dbReference>
<dbReference type="PRINTS" id="PR00301">
    <property type="entry name" value="HEATSHOCK70"/>
</dbReference>
<keyword evidence="3 6" id="KW-0547">Nucleotide-binding</keyword>
<evidence type="ECO:0000256" key="2">
    <source>
        <dbReference type="ARBA" id="ARBA00007381"/>
    </source>
</evidence>
<keyword evidence="4" id="KW-0256">Endoplasmic reticulum</keyword>
<feature type="chain" id="PRO_5045978334" evidence="7">
    <location>
        <begin position="22"/>
        <end position="632"/>
    </location>
</feature>
<organism evidence="8 9">
    <name type="scientific">Saccoglossus kowalevskii</name>
    <name type="common">Acorn worm</name>
    <dbReference type="NCBI Taxonomy" id="10224"/>
    <lineage>
        <taxon>Eukaryota</taxon>
        <taxon>Metazoa</taxon>
        <taxon>Hemichordata</taxon>
        <taxon>Enteropneusta</taxon>
        <taxon>Harrimaniidae</taxon>
        <taxon>Saccoglossus</taxon>
    </lineage>
</organism>
<sequence length="632" mass="70209">MGTYWLFVLCLVTSLNDVISSTETNVIGIDLGTIYSCVGIYRELQEFGRVDIIANNQGNRITPSYVSFTTLGDRLVGDGAHNQLTLNPKNTIFNVKRLIGRLWDDSSVQEDIKHLPFKVINQQNKPHIEVKVGDEIKVFAAEEISAMVLGEMKQIAESYIGKSVRDAVVTVPAYFTDAQRMATIHAGKIAGLRIARLVNEPTAAAIAYGLDKKEGVKNIFVFDLGGGTFDVSILTISHSEFTVLATNGNTHLGGEDFDQRVVKHFLNVYQKKTGHDVSSDQRAIQKLRRAVEKGKRMLSNALQTRIDIDSFHKGEDFSETLTRSKFEELNKDLFLSTTSPVKQAIDDSGLTATEIDEIVLVGGSTRIPKIQQLVEDFFDGRKASRDINPDEAVAYGAAVLGGAMSDKIRDLVLVDVTPLSLGIETIGGVMSNLIQRNTVIPARKSHFFTTTYDYQTTVTIKVFEGERSMTEENHLLGSFDLNGITPAPRFVPQIEVTFDIDINNILFVSAEDKSTGIKNEITITKDQNTLTPEDIERMIEVAATFAEKDNQFKVRIETRNNLEAYIYSLKNGKAASVGKLTKNQKDAVVKACNEHSEWLEYNQEAETAVLNARKKMLEDVVQRIVGKTRVEL</sequence>